<proteinExistence type="predicted"/>
<dbReference type="InterPro" id="IPR029071">
    <property type="entry name" value="Ubiquitin-like_domsf"/>
</dbReference>
<comment type="caution">
    <text evidence="3">The sequence shown here is derived from an EMBL/GenBank/DDBJ whole genome shotgun (WGS) entry which is preliminary data.</text>
</comment>
<keyword evidence="4" id="KW-1185">Reference proteome</keyword>
<dbReference type="InterPro" id="IPR001012">
    <property type="entry name" value="UBX_dom"/>
</dbReference>
<dbReference type="GO" id="GO:0005737">
    <property type="term" value="C:cytoplasm"/>
    <property type="evidence" value="ECO:0007669"/>
    <property type="project" value="TreeGrafter"/>
</dbReference>
<evidence type="ECO:0000313" key="3">
    <source>
        <dbReference type="EMBL" id="KAJ3648761.1"/>
    </source>
</evidence>
<dbReference type="InterPro" id="IPR018997">
    <property type="entry name" value="PUB_domain"/>
</dbReference>
<evidence type="ECO:0000256" key="1">
    <source>
        <dbReference type="SAM" id="MobiDB-lite"/>
    </source>
</evidence>
<dbReference type="CDD" id="cd10460">
    <property type="entry name" value="PUB_UBXD1"/>
    <property type="match status" value="1"/>
</dbReference>
<dbReference type="AlphaFoldDB" id="A0AA38I625"/>
<protein>
    <recommendedName>
        <fullName evidence="2">UBX domain-containing protein</fullName>
    </recommendedName>
</protein>
<dbReference type="InterPro" id="IPR036339">
    <property type="entry name" value="PUB-like_dom_sf"/>
</dbReference>
<dbReference type="Gene3D" id="1.20.58.2190">
    <property type="match status" value="1"/>
</dbReference>
<dbReference type="PROSITE" id="PS50033">
    <property type="entry name" value="UBX"/>
    <property type="match status" value="1"/>
</dbReference>
<dbReference type="PANTHER" id="PTHR23153">
    <property type="entry name" value="UBX-RELATED"/>
    <property type="match status" value="1"/>
</dbReference>
<gene>
    <name evidence="3" type="ORF">Zmor_020538</name>
</gene>
<dbReference type="CDD" id="cd16119">
    <property type="entry name" value="UBX_UBXN6"/>
    <property type="match status" value="1"/>
</dbReference>
<dbReference type="Pfam" id="PF09409">
    <property type="entry name" value="PUB"/>
    <property type="match status" value="1"/>
</dbReference>
<dbReference type="PANTHER" id="PTHR23153:SF38">
    <property type="entry name" value="UBX DOMAIN-CONTAINING PROTEIN 6"/>
    <property type="match status" value="1"/>
</dbReference>
<dbReference type="SMART" id="SM00580">
    <property type="entry name" value="PUG"/>
    <property type="match status" value="1"/>
</dbReference>
<dbReference type="EMBL" id="JALNTZ010000006">
    <property type="protein sequence ID" value="KAJ3648761.1"/>
    <property type="molecule type" value="Genomic_DNA"/>
</dbReference>
<name>A0AA38I625_9CUCU</name>
<feature type="domain" description="UBX" evidence="2">
    <location>
        <begin position="341"/>
        <end position="411"/>
    </location>
</feature>
<accession>A0AA38I625</accession>
<organism evidence="3 4">
    <name type="scientific">Zophobas morio</name>
    <dbReference type="NCBI Taxonomy" id="2755281"/>
    <lineage>
        <taxon>Eukaryota</taxon>
        <taxon>Metazoa</taxon>
        <taxon>Ecdysozoa</taxon>
        <taxon>Arthropoda</taxon>
        <taxon>Hexapoda</taxon>
        <taxon>Insecta</taxon>
        <taxon>Pterygota</taxon>
        <taxon>Neoptera</taxon>
        <taxon>Endopterygota</taxon>
        <taxon>Coleoptera</taxon>
        <taxon>Polyphaga</taxon>
        <taxon>Cucujiformia</taxon>
        <taxon>Tenebrionidae</taxon>
        <taxon>Zophobas</taxon>
    </lineage>
</organism>
<evidence type="ECO:0000313" key="4">
    <source>
        <dbReference type="Proteomes" id="UP001168821"/>
    </source>
</evidence>
<evidence type="ECO:0000259" key="2">
    <source>
        <dbReference type="PROSITE" id="PS50033"/>
    </source>
</evidence>
<dbReference type="Pfam" id="PF00789">
    <property type="entry name" value="UBX"/>
    <property type="match status" value="1"/>
</dbReference>
<feature type="region of interest" description="Disordered" evidence="1">
    <location>
        <begin position="20"/>
        <end position="59"/>
    </location>
</feature>
<dbReference type="InterPro" id="IPR042774">
    <property type="entry name" value="UBXN6_PUB"/>
</dbReference>
<reference evidence="3" key="1">
    <citation type="journal article" date="2023" name="G3 (Bethesda)">
        <title>Whole genome assemblies of Zophobas morio and Tenebrio molitor.</title>
        <authorList>
            <person name="Kaur S."/>
            <person name="Stinson S.A."/>
            <person name="diCenzo G.C."/>
        </authorList>
    </citation>
    <scope>NUCLEOTIDE SEQUENCE</scope>
    <source>
        <strain evidence="3">QUZm001</strain>
    </source>
</reference>
<dbReference type="SUPFAM" id="SSF54236">
    <property type="entry name" value="Ubiquitin-like"/>
    <property type="match status" value="1"/>
</dbReference>
<dbReference type="SUPFAM" id="SSF143503">
    <property type="entry name" value="PUG domain-like"/>
    <property type="match status" value="1"/>
</dbReference>
<sequence length="441" mass="50283">MTDKIKKFFAKKKADAKFKLAGPGHRLNESSTTIVGPSKQKPAYTPQRSGPSDATRQAADAALARFNSQSKNPAFNTSLAAIQAQVRRELEAEKKNMANLEPETHSTTAPADVEASPYLAVKGVYFRCPLISEEVLNKEEWKIKIKEFLFDQLEEERGLTACLIIQSCNYNRTKVKDCVDVLCRYLDNIIANPTETKFHKIRCSNPTFRDKVLPILGATDLLLAAGFQQQVLDHNGTEEEFWVFNDQNIENPQVLELLREALKSEDRVELELDRNIQVLSPAQAAQRLDLPQDFYTLSPEELKKEQQLRTEAMEKQMQLRTKAMREKDEMRELRKYKFAIIRIRFPDGLYLQGTFSVYEKFSEILDFVQDNLEHAGLPFILLAPTGHKFEESDSESSLAQLKLVPAAILNFQWDSSIADEFARSGNTSYLKPEVMLLIQQL</sequence>
<dbReference type="Gene3D" id="3.10.20.90">
    <property type="entry name" value="Phosphatidylinositol 3-kinase Catalytic Subunit, Chain A, domain 1"/>
    <property type="match status" value="1"/>
</dbReference>
<dbReference type="Proteomes" id="UP001168821">
    <property type="component" value="Unassembled WGS sequence"/>
</dbReference>